<dbReference type="GO" id="GO:0016787">
    <property type="term" value="F:hydrolase activity"/>
    <property type="evidence" value="ECO:0007669"/>
    <property type="project" value="UniProtKB-KW"/>
</dbReference>
<sequence>MAVPNEKYLRLPEDRILAYSENGNPSSSTFVIFFHGVFGVGNASDPNPILVQKDVHFVAPTLLGWGNSSIRKPSTPYFIQLAADITALIEHLHPDDPNLKLYIAGGSFGTVPAQMLYGASFDIFPPGRRLVGCMVLAPFSPFLWHTEYTKTMTTPNYIMVGPPSQYIPFRLLQHLAVIMMQGKLKTIEGAESFIRKTLFDNMDEEERLTFHTWAEERGKTTGQVQREMSENTVRSVRNTWGGFLEVSDVIHGDWGFRPDHLDEEHTKRPILVVASKGDTMAPDAMAKWLASTYKNVRYESVSGGHLGALYHLDRMWSILLEDMSNK</sequence>
<dbReference type="EMBL" id="ML213591">
    <property type="protein sequence ID" value="TFK43376.1"/>
    <property type="molecule type" value="Genomic_DNA"/>
</dbReference>
<dbReference type="OrthoDB" id="294702at2759"/>
<feature type="domain" description="AB hydrolase-1" evidence="1">
    <location>
        <begin position="31"/>
        <end position="311"/>
    </location>
</feature>
<name>A0A5C3MG37_9AGAR</name>
<gene>
    <name evidence="2" type="ORF">BDQ12DRAFT_176536</name>
</gene>
<dbReference type="Proteomes" id="UP000308652">
    <property type="component" value="Unassembled WGS sequence"/>
</dbReference>
<evidence type="ECO:0000259" key="1">
    <source>
        <dbReference type="Pfam" id="PF12697"/>
    </source>
</evidence>
<reference evidence="2 3" key="1">
    <citation type="journal article" date="2019" name="Nat. Ecol. Evol.">
        <title>Megaphylogeny resolves global patterns of mushroom evolution.</title>
        <authorList>
            <person name="Varga T."/>
            <person name="Krizsan K."/>
            <person name="Foldi C."/>
            <person name="Dima B."/>
            <person name="Sanchez-Garcia M."/>
            <person name="Sanchez-Ramirez S."/>
            <person name="Szollosi G.J."/>
            <person name="Szarkandi J.G."/>
            <person name="Papp V."/>
            <person name="Albert L."/>
            <person name="Andreopoulos W."/>
            <person name="Angelini C."/>
            <person name="Antonin V."/>
            <person name="Barry K.W."/>
            <person name="Bougher N.L."/>
            <person name="Buchanan P."/>
            <person name="Buyck B."/>
            <person name="Bense V."/>
            <person name="Catcheside P."/>
            <person name="Chovatia M."/>
            <person name="Cooper J."/>
            <person name="Damon W."/>
            <person name="Desjardin D."/>
            <person name="Finy P."/>
            <person name="Geml J."/>
            <person name="Haridas S."/>
            <person name="Hughes K."/>
            <person name="Justo A."/>
            <person name="Karasinski D."/>
            <person name="Kautmanova I."/>
            <person name="Kiss B."/>
            <person name="Kocsube S."/>
            <person name="Kotiranta H."/>
            <person name="LaButti K.M."/>
            <person name="Lechner B.E."/>
            <person name="Liimatainen K."/>
            <person name="Lipzen A."/>
            <person name="Lukacs Z."/>
            <person name="Mihaltcheva S."/>
            <person name="Morgado L.N."/>
            <person name="Niskanen T."/>
            <person name="Noordeloos M.E."/>
            <person name="Ohm R.A."/>
            <person name="Ortiz-Santana B."/>
            <person name="Ovrebo C."/>
            <person name="Racz N."/>
            <person name="Riley R."/>
            <person name="Savchenko A."/>
            <person name="Shiryaev A."/>
            <person name="Soop K."/>
            <person name="Spirin V."/>
            <person name="Szebenyi C."/>
            <person name="Tomsovsky M."/>
            <person name="Tulloss R.E."/>
            <person name="Uehling J."/>
            <person name="Grigoriev I.V."/>
            <person name="Vagvolgyi C."/>
            <person name="Papp T."/>
            <person name="Martin F.M."/>
            <person name="Miettinen O."/>
            <person name="Hibbett D.S."/>
            <person name="Nagy L.G."/>
        </authorList>
    </citation>
    <scope>NUCLEOTIDE SEQUENCE [LARGE SCALE GENOMIC DNA]</scope>
    <source>
        <strain evidence="2 3">CBS 166.37</strain>
    </source>
</reference>
<dbReference type="Gene3D" id="3.40.50.1820">
    <property type="entry name" value="alpha/beta hydrolase"/>
    <property type="match status" value="1"/>
</dbReference>
<evidence type="ECO:0000313" key="3">
    <source>
        <dbReference type="Proteomes" id="UP000308652"/>
    </source>
</evidence>
<dbReference type="Pfam" id="PF12697">
    <property type="entry name" value="Abhydrolase_6"/>
    <property type="match status" value="1"/>
</dbReference>
<protein>
    <submittedName>
        <fullName evidence="2">Alpha/Beta hydrolase protein</fullName>
    </submittedName>
</protein>
<evidence type="ECO:0000313" key="2">
    <source>
        <dbReference type="EMBL" id="TFK43376.1"/>
    </source>
</evidence>
<dbReference type="InterPro" id="IPR029058">
    <property type="entry name" value="AB_hydrolase_fold"/>
</dbReference>
<proteinExistence type="predicted"/>
<keyword evidence="2" id="KW-0378">Hydrolase</keyword>
<dbReference type="SUPFAM" id="SSF53474">
    <property type="entry name" value="alpha/beta-Hydrolases"/>
    <property type="match status" value="1"/>
</dbReference>
<dbReference type="AlphaFoldDB" id="A0A5C3MG37"/>
<keyword evidence="3" id="KW-1185">Reference proteome</keyword>
<organism evidence="2 3">
    <name type="scientific">Crucibulum laeve</name>
    <dbReference type="NCBI Taxonomy" id="68775"/>
    <lineage>
        <taxon>Eukaryota</taxon>
        <taxon>Fungi</taxon>
        <taxon>Dikarya</taxon>
        <taxon>Basidiomycota</taxon>
        <taxon>Agaricomycotina</taxon>
        <taxon>Agaricomycetes</taxon>
        <taxon>Agaricomycetidae</taxon>
        <taxon>Agaricales</taxon>
        <taxon>Agaricineae</taxon>
        <taxon>Nidulariaceae</taxon>
        <taxon>Crucibulum</taxon>
    </lineage>
</organism>
<accession>A0A5C3MG37</accession>
<dbReference type="InterPro" id="IPR000073">
    <property type="entry name" value="AB_hydrolase_1"/>
</dbReference>